<keyword evidence="4" id="KW-0812">Transmembrane</keyword>
<dbReference type="InterPro" id="IPR007168">
    <property type="entry name" value="Phageshock_PspC_N"/>
</dbReference>
<reference evidence="8" key="1">
    <citation type="submission" date="2019-09" db="EMBL/GenBank/DDBJ databases">
        <title>Mumia zhuanghuii sp. nov. isolated from the intestinal contents of plateau pika (Ochotona curzoniae) in the Qinghai-Tibet plateau of China.</title>
        <authorList>
            <person name="Tian Z."/>
        </authorList>
    </citation>
    <scope>NUCLEOTIDE SEQUENCE [LARGE SCALE GENOMIC DNA]</scope>
    <source>
        <strain evidence="8">JCM 30598</strain>
    </source>
</reference>
<keyword evidence="2" id="KW-0418">Kinase</keyword>
<evidence type="ECO:0000256" key="2">
    <source>
        <dbReference type="ARBA" id="ARBA00022777"/>
    </source>
</evidence>
<keyword evidence="8" id="KW-1185">Reference proteome</keyword>
<dbReference type="GO" id="GO:0016301">
    <property type="term" value="F:kinase activity"/>
    <property type="evidence" value="ECO:0007669"/>
    <property type="project" value="UniProtKB-KW"/>
</dbReference>
<protein>
    <submittedName>
        <fullName evidence="7">PspC domain-containing protein</fullName>
    </submittedName>
</protein>
<dbReference type="InterPro" id="IPR050482">
    <property type="entry name" value="Sensor_HK_TwoCompSys"/>
</dbReference>
<gene>
    <name evidence="7" type="ORF">F6B43_07325</name>
</gene>
<dbReference type="Gene3D" id="3.30.565.10">
    <property type="entry name" value="Histidine kinase-like ATPase, C-terminal domain"/>
    <property type="match status" value="1"/>
</dbReference>
<evidence type="ECO:0000256" key="1">
    <source>
        <dbReference type="ARBA" id="ARBA00022679"/>
    </source>
</evidence>
<evidence type="ECO:0000256" key="4">
    <source>
        <dbReference type="SAM" id="Phobius"/>
    </source>
</evidence>
<name>A0A5J5J5P5_9MICO</name>
<feature type="transmembrane region" description="Helical" evidence="4">
    <location>
        <begin position="154"/>
        <end position="175"/>
    </location>
</feature>
<keyword evidence="4" id="KW-1133">Transmembrane helix</keyword>
<keyword evidence="3" id="KW-0902">Two-component regulatory system</keyword>
<comment type="caution">
    <text evidence="7">The sequence shown here is derived from an EMBL/GenBank/DDBJ whole genome shotgun (WGS) entry which is preliminary data.</text>
</comment>
<dbReference type="Proteomes" id="UP000325827">
    <property type="component" value="Unassembled WGS sequence"/>
</dbReference>
<evidence type="ECO:0000256" key="3">
    <source>
        <dbReference type="ARBA" id="ARBA00023012"/>
    </source>
</evidence>
<dbReference type="PANTHER" id="PTHR24421:SF61">
    <property type="entry name" value="OXYGEN SENSOR HISTIDINE KINASE NREB"/>
    <property type="match status" value="1"/>
</dbReference>
<dbReference type="InterPro" id="IPR036890">
    <property type="entry name" value="HATPase_C_sf"/>
</dbReference>
<dbReference type="OrthoDB" id="3534856at2"/>
<feature type="domain" description="Phage shock protein PspC N-terminal" evidence="5">
    <location>
        <begin position="13"/>
        <end position="65"/>
    </location>
</feature>
<dbReference type="RefSeq" id="WP_150448149.1">
    <property type="nucleotide sequence ID" value="NZ_VYSA01000001.1"/>
</dbReference>
<feature type="transmembrane region" description="Helical" evidence="4">
    <location>
        <begin position="121"/>
        <end position="142"/>
    </location>
</feature>
<keyword evidence="4" id="KW-0472">Membrane</keyword>
<dbReference type="AlphaFoldDB" id="A0A5J5J5P5"/>
<organism evidence="7 8">
    <name type="scientific">Microbacterium rhizomatis</name>
    <dbReference type="NCBI Taxonomy" id="1631477"/>
    <lineage>
        <taxon>Bacteria</taxon>
        <taxon>Bacillati</taxon>
        <taxon>Actinomycetota</taxon>
        <taxon>Actinomycetes</taxon>
        <taxon>Micrococcales</taxon>
        <taxon>Microbacteriaceae</taxon>
        <taxon>Microbacterium</taxon>
    </lineage>
</organism>
<dbReference type="Pfam" id="PF13581">
    <property type="entry name" value="HATPase_c_2"/>
    <property type="match status" value="1"/>
</dbReference>
<proteinExistence type="predicted"/>
<dbReference type="GO" id="GO:0000160">
    <property type="term" value="P:phosphorelay signal transduction system"/>
    <property type="evidence" value="ECO:0007669"/>
    <property type="project" value="UniProtKB-KW"/>
</dbReference>
<feature type="domain" description="Histidine kinase/HSP90-like ATPase" evidence="6">
    <location>
        <begin position="305"/>
        <end position="362"/>
    </location>
</feature>
<evidence type="ECO:0000259" key="6">
    <source>
        <dbReference type="Pfam" id="PF13581"/>
    </source>
</evidence>
<dbReference type="SUPFAM" id="SSF55874">
    <property type="entry name" value="ATPase domain of HSP90 chaperone/DNA topoisomerase II/histidine kinase"/>
    <property type="match status" value="1"/>
</dbReference>
<dbReference type="EMBL" id="VYSA01000001">
    <property type="protein sequence ID" value="KAA9111380.1"/>
    <property type="molecule type" value="Genomic_DNA"/>
</dbReference>
<feature type="transmembrane region" description="Helical" evidence="4">
    <location>
        <begin position="181"/>
        <end position="203"/>
    </location>
</feature>
<accession>A0A5J5J5P5</accession>
<dbReference type="InterPro" id="IPR003594">
    <property type="entry name" value="HATPase_dom"/>
</dbReference>
<feature type="transmembrane region" description="Helical" evidence="4">
    <location>
        <begin position="43"/>
        <end position="64"/>
    </location>
</feature>
<sequence>MSSSPAALARPPLRRPRECVVSGTAAAVAAHLGWTVAGVRVVFVLLSLVSGAGILLYAWLWAFTPWADAVDAGAVPGAQPSRRAPVAWILLSSSVVGVFAAMVVTAVSLSNGAYYAATSSWWSVIVLTTVLASAAGLWATFIDRPDPARGPRHALAVRIAATVVLGILLVVQVSSLQRGGVVSFVGALVLIGGIALIHSSTFIDRWRELSGERVRRIREEQRSAMAAHLHDSVLQTLALIQNRSGASSEVARLARAQERELRAWLYDGDAPADSDLPTDLRDYAAALELDYPVHIDVVATGASGERASGEVAAAAREAMLNAARHAGGEVSVYIEGTADAVDVFVRDRGPGFDLDVVPDDRLGVRESIVGRMRRIGGAATVRPGAGGTGVEVHLSYGGAS</sequence>
<keyword evidence="1" id="KW-0808">Transferase</keyword>
<feature type="transmembrane region" description="Helical" evidence="4">
    <location>
        <begin position="85"/>
        <end position="109"/>
    </location>
</feature>
<evidence type="ECO:0000313" key="8">
    <source>
        <dbReference type="Proteomes" id="UP000325827"/>
    </source>
</evidence>
<dbReference type="PANTHER" id="PTHR24421">
    <property type="entry name" value="NITRATE/NITRITE SENSOR PROTEIN NARX-RELATED"/>
    <property type="match status" value="1"/>
</dbReference>
<evidence type="ECO:0000259" key="5">
    <source>
        <dbReference type="Pfam" id="PF04024"/>
    </source>
</evidence>
<dbReference type="Pfam" id="PF04024">
    <property type="entry name" value="PspC"/>
    <property type="match status" value="1"/>
</dbReference>
<evidence type="ECO:0000313" key="7">
    <source>
        <dbReference type="EMBL" id="KAA9111380.1"/>
    </source>
</evidence>